<keyword evidence="2" id="KW-0808">Transferase</keyword>
<protein>
    <submittedName>
        <fullName evidence="2">Acetyltransferase</fullName>
    </submittedName>
</protein>
<feature type="domain" description="N-acetyltransferase" evidence="1">
    <location>
        <begin position="9"/>
        <end position="179"/>
    </location>
</feature>
<evidence type="ECO:0000313" key="3">
    <source>
        <dbReference type="Proteomes" id="UP000029995"/>
    </source>
</evidence>
<dbReference type="SUPFAM" id="SSF55729">
    <property type="entry name" value="Acyl-CoA N-acyltransferases (Nat)"/>
    <property type="match status" value="1"/>
</dbReference>
<accession>A0A0A0DBW6</accession>
<organism evidence="2 3">
    <name type="scientific">Inquilinus limosus MP06</name>
    <dbReference type="NCBI Taxonomy" id="1398085"/>
    <lineage>
        <taxon>Bacteria</taxon>
        <taxon>Pseudomonadati</taxon>
        <taxon>Pseudomonadota</taxon>
        <taxon>Alphaproteobacteria</taxon>
        <taxon>Rhodospirillales</taxon>
        <taxon>Rhodospirillaceae</taxon>
        <taxon>Inquilinus</taxon>
    </lineage>
</organism>
<evidence type="ECO:0000313" key="2">
    <source>
        <dbReference type="EMBL" id="KGM34477.1"/>
    </source>
</evidence>
<dbReference type="EMBL" id="JANX01000090">
    <property type="protein sequence ID" value="KGM34477.1"/>
    <property type="molecule type" value="Genomic_DNA"/>
</dbReference>
<dbReference type="AlphaFoldDB" id="A0A0A0DBW6"/>
<dbReference type="PROSITE" id="PS51186">
    <property type="entry name" value="GNAT"/>
    <property type="match status" value="1"/>
</dbReference>
<dbReference type="PANTHER" id="PTHR43792">
    <property type="entry name" value="GNAT FAMILY, PUTATIVE (AFU_ORTHOLOGUE AFUA_3G00765)-RELATED-RELATED"/>
    <property type="match status" value="1"/>
</dbReference>
<sequence>MMRLETPRLILRPWEDRDRAGFAAVNADPEVRRYYYPSVLTPAETDAVIDEAMAALAQDGFGFVAVERKEDGALVGGAGLSRPGPEVPGRHPAEIGWILGRAFWRQGYATEIGRACLDAAWTRFGLPAVIGYTSAINTPSRRAMERLGLAHVAGGDFEDVTVPPGDPLRPHVLYRMARPG</sequence>
<dbReference type="InterPro" id="IPR000182">
    <property type="entry name" value="GNAT_dom"/>
</dbReference>
<dbReference type="OrthoDB" id="6293260at2"/>
<dbReference type="PANTHER" id="PTHR43792:SF1">
    <property type="entry name" value="N-ACETYLTRANSFERASE DOMAIN-CONTAINING PROTEIN"/>
    <property type="match status" value="1"/>
</dbReference>
<dbReference type="Proteomes" id="UP000029995">
    <property type="component" value="Unassembled WGS sequence"/>
</dbReference>
<dbReference type="Pfam" id="PF13302">
    <property type="entry name" value="Acetyltransf_3"/>
    <property type="match status" value="1"/>
</dbReference>
<name>A0A0A0DBW6_9PROT</name>
<proteinExistence type="predicted"/>
<dbReference type="InterPro" id="IPR016181">
    <property type="entry name" value="Acyl_CoA_acyltransferase"/>
</dbReference>
<gene>
    <name evidence="2" type="ORF">P409_10035</name>
</gene>
<dbReference type="GO" id="GO:0016747">
    <property type="term" value="F:acyltransferase activity, transferring groups other than amino-acyl groups"/>
    <property type="evidence" value="ECO:0007669"/>
    <property type="project" value="InterPro"/>
</dbReference>
<comment type="caution">
    <text evidence="2">The sequence shown here is derived from an EMBL/GenBank/DDBJ whole genome shotgun (WGS) entry which is preliminary data.</text>
</comment>
<reference evidence="2 3" key="1">
    <citation type="submission" date="2014-01" db="EMBL/GenBank/DDBJ databases">
        <title>Genome sequence determination for a cystic fibrosis isolate, Inquilinus limosus.</title>
        <authorList>
            <person name="Pino M."/>
            <person name="Di Conza J."/>
            <person name="Gutkind G."/>
        </authorList>
    </citation>
    <scope>NUCLEOTIDE SEQUENCE [LARGE SCALE GENOMIC DNA]</scope>
    <source>
        <strain evidence="2 3">MP06</strain>
    </source>
</reference>
<dbReference type="InterPro" id="IPR051531">
    <property type="entry name" value="N-acetyltransferase"/>
</dbReference>
<dbReference type="Gene3D" id="3.40.630.30">
    <property type="match status" value="1"/>
</dbReference>
<evidence type="ECO:0000259" key="1">
    <source>
        <dbReference type="PROSITE" id="PS51186"/>
    </source>
</evidence>